<sequence>MIQSIDLVVPSGVSAPFVVLQWVSVLPVLAFAALGLNYLALTVLGMKRTLRASPPPDAPPPPATDSPPVLIQIPVFNEGRLVEQVLRAVGALDYPRERLSIQLLDDSDDGSHPDNRDLALRVAGELGLRVEVLHRVNRHDYKAGALAAGLAQSTAPFVALFDADFLPPRDFLRRTVPLFADPTVGFVQARWGHANRAQTLLTLAQATVLDAHFLVEQGTRSAVGLPVAFNGTCGVWRRAALDSAGGWQGDTLTEDLDLALRTALIGYHGVFLPDLVVPGELPESTRAWQTQQYRWTKGFAQVLFKLGGRIWTAPWPLTWRVAVTLQLFQACFFPLAVASVLLTLPAVILDLPLVSPVGEILTVCGLLGLGGVVAFLTRAQMLDGRLHPWRTPRDIVLALTFTSGLMLSNTRAVIEAGLRRNSPFVRTPKKTAGLARPRPRAGGLRWPELLLGVAMVALFFLEQAWNAPFLAVLGTGLILLGMPDVWPLVRASVLRETSSRPS</sequence>
<comment type="subcellular location">
    <subcellularLocation>
        <location evidence="1">Golgi apparatus membrane</location>
        <topology evidence="1">Multi-pass membrane protein</topology>
    </subcellularLocation>
</comment>
<feature type="transmembrane region" description="Helical" evidence="6">
    <location>
        <begin position="327"/>
        <end position="348"/>
    </location>
</feature>
<keyword evidence="2 8" id="KW-0808">Transferase</keyword>
<dbReference type="PANTHER" id="PTHR32044">
    <property type="entry name" value="GLUCOMANNAN 4-BETA-MANNOSYLTRANSFERASE 9"/>
    <property type="match status" value="1"/>
</dbReference>
<dbReference type="Gene3D" id="3.90.550.10">
    <property type="entry name" value="Spore Coat Polysaccharide Biosynthesis Protein SpsA, Chain A"/>
    <property type="match status" value="1"/>
</dbReference>
<keyword evidence="4 6" id="KW-1133">Transmembrane helix</keyword>
<name>A0A512H3P3_9PROT</name>
<feature type="domain" description="Glycosyltransferase 2-like" evidence="7">
    <location>
        <begin position="158"/>
        <end position="339"/>
    </location>
</feature>
<reference evidence="8 9" key="1">
    <citation type="submission" date="2019-07" db="EMBL/GenBank/DDBJ databases">
        <title>Whole genome shotgun sequence of Rhodospirillum oryzae NBRC 107573.</title>
        <authorList>
            <person name="Hosoyama A."/>
            <person name="Uohara A."/>
            <person name="Ohji S."/>
            <person name="Ichikawa N."/>
        </authorList>
    </citation>
    <scope>NUCLEOTIDE SEQUENCE [LARGE SCALE GENOMIC DNA]</scope>
    <source>
        <strain evidence="8 9">NBRC 107573</strain>
    </source>
</reference>
<dbReference type="PANTHER" id="PTHR32044:SF80">
    <property type="entry name" value="XYLOGLUCAN GLYCOSYLTRANSFERASE 2-RELATED"/>
    <property type="match status" value="1"/>
</dbReference>
<comment type="caution">
    <text evidence="8">The sequence shown here is derived from an EMBL/GenBank/DDBJ whole genome shotgun (WGS) entry which is preliminary data.</text>
</comment>
<evidence type="ECO:0000256" key="5">
    <source>
        <dbReference type="ARBA" id="ARBA00023136"/>
    </source>
</evidence>
<proteinExistence type="predicted"/>
<evidence type="ECO:0000313" key="9">
    <source>
        <dbReference type="Proteomes" id="UP000321567"/>
    </source>
</evidence>
<evidence type="ECO:0000256" key="3">
    <source>
        <dbReference type="ARBA" id="ARBA00022692"/>
    </source>
</evidence>
<feature type="transmembrane region" description="Helical" evidence="6">
    <location>
        <begin position="467"/>
        <end position="489"/>
    </location>
</feature>
<protein>
    <submittedName>
        <fullName evidence="8">Glucosyltransferase</fullName>
    </submittedName>
</protein>
<dbReference type="OrthoDB" id="9806824at2"/>
<dbReference type="GO" id="GO:0016757">
    <property type="term" value="F:glycosyltransferase activity"/>
    <property type="evidence" value="ECO:0007669"/>
    <property type="project" value="TreeGrafter"/>
</dbReference>
<dbReference type="RefSeq" id="WP_147162154.1">
    <property type="nucleotide sequence ID" value="NZ_BJZO01000003.1"/>
</dbReference>
<keyword evidence="9" id="KW-1185">Reference proteome</keyword>
<feature type="transmembrane region" description="Helical" evidence="6">
    <location>
        <begin position="360"/>
        <end position="377"/>
    </location>
</feature>
<accession>A0A512H3P3</accession>
<evidence type="ECO:0000313" key="8">
    <source>
        <dbReference type="EMBL" id="GEO80089.1"/>
    </source>
</evidence>
<dbReference type="SUPFAM" id="SSF53448">
    <property type="entry name" value="Nucleotide-diphospho-sugar transferases"/>
    <property type="match status" value="1"/>
</dbReference>
<dbReference type="InterPro" id="IPR029044">
    <property type="entry name" value="Nucleotide-diphossugar_trans"/>
</dbReference>
<evidence type="ECO:0000259" key="7">
    <source>
        <dbReference type="Pfam" id="PF13632"/>
    </source>
</evidence>
<evidence type="ECO:0000256" key="1">
    <source>
        <dbReference type="ARBA" id="ARBA00004653"/>
    </source>
</evidence>
<keyword evidence="5 6" id="KW-0472">Membrane</keyword>
<dbReference type="Pfam" id="PF13632">
    <property type="entry name" value="Glyco_trans_2_3"/>
    <property type="match status" value="1"/>
</dbReference>
<evidence type="ECO:0000256" key="4">
    <source>
        <dbReference type="ARBA" id="ARBA00022989"/>
    </source>
</evidence>
<evidence type="ECO:0000256" key="6">
    <source>
        <dbReference type="SAM" id="Phobius"/>
    </source>
</evidence>
<organism evidence="8 9">
    <name type="scientific">Pararhodospirillum oryzae</name>
    <dbReference type="NCBI Taxonomy" id="478448"/>
    <lineage>
        <taxon>Bacteria</taxon>
        <taxon>Pseudomonadati</taxon>
        <taxon>Pseudomonadota</taxon>
        <taxon>Alphaproteobacteria</taxon>
        <taxon>Rhodospirillales</taxon>
        <taxon>Rhodospirillaceae</taxon>
        <taxon>Pararhodospirillum</taxon>
    </lineage>
</organism>
<gene>
    <name evidence="8" type="ORF">ROR02_02200</name>
</gene>
<evidence type="ECO:0000256" key="2">
    <source>
        <dbReference type="ARBA" id="ARBA00022679"/>
    </source>
</evidence>
<keyword evidence="3 6" id="KW-0812">Transmembrane</keyword>
<dbReference type="InterPro" id="IPR001173">
    <property type="entry name" value="Glyco_trans_2-like"/>
</dbReference>
<dbReference type="Proteomes" id="UP000321567">
    <property type="component" value="Unassembled WGS sequence"/>
</dbReference>
<dbReference type="AlphaFoldDB" id="A0A512H3P3"/>
<dbReference type="EMBL" id="BJZO01000003">
    <property type="protein sequence ID" value="GEO80089.1"/>
    <property type="molecule type" value="Genomic_DNA"/>
</dbReference>
<feature type="transmembrane region" description="Helical" evidence="6">
    <location>
        <begin position="20"/>
        <end position="41"/>
    </location>
</feature>